<dbReference type="SUPFAM" id="SSF69279">
    <property type="entry name" value="Phage tail proteins"/>
    <property type="match status" value="2"/>
</dbReference>
<dbReference type="NCBIfam" id="TIGR03361">
    <property type="entry name" value="VI_Rhs_Vgr"/>
    <property type="match status" value="1"/>
</dbReference>
<dbReference type="InterPro" id="IPR054030">
    <property type="entry name" value="Gp5_Vgr_C"/>
</dbReference>
<evidence type="ECO:0000256" key="1">
    <source>
        <dbReference type="ARBA" id="ARBA00004613"/>
    </source>
</evidence>
<dbReference type="Gene3D" id="2.30.110.50">
    <property type="match status" value="1"/>
</dbReference>
<dbReference type="GO" id="GO:0005576">
    <property type="term" value="C:extracellular region"/>
    <property type="evidence" value="ECO:0007669"/>
    <property type="project" value="UniProtKB-SubCell"/>
</dbReference>
<dbReference type="Gene3D" id="3.55.50.10">
    <property type="entry name" value="Baseplate protein-like domains"/>
    <property type="match status" value="1"/>
</dbReference>
<feature type="domain" description="Gp5/Type VI secretion system Vgr protein OB-fold" evidence="4">
    <location>
        <begin position="384"/>
        <end position="449"/>
    </location>
</feature>
<dbReference type="SUPFAM" id="SSF69255">
    <property type="entry name" value="gp5 N-terminal domain-like"/>
    <property type="match status" value="1"/>
</dbReference>
<comment type="subcellular location">
    <subcellularLocation>
        <location evidence="1">Secreted</location>
    </subcellularLocation>
</comment>
<evidence type="ECO:0000259" key="5">
    <source>
        <dbReference type="Pfam" id="PF22178"/>
    </source>
</evidence>
<dbReference type="SUPFAM" id="SSF69349">
    <property type="entry name" value="Phage fibre proteins"/>
    <property type="match status" value="1"/>
</dbReference>
<proteinExistence type="inferred from homology"/>
<comment type="similarity">
    <text evidence="2">Belongs to the VgrG protein family.</text>
</comment>
<evidence type="ECO:0000259" key="4">
    <source>
        <dbReference type="Pfam" id="PF04717"/>
    </source>
</evidence>
<dbReference type="Proteomes" id="UP000241346">
    <property type="component" value="Unassembled WGS sequence"/>
</dbReference>
<sequence length="686" mass="73657">MNELLDTQGSFLVVKDASNKEFVGSGLVVKETLSGDYQYSVDVLLSTSDPAAWIGEEVSCNVFDVLGDSRSAAREFKGVVVKAQAQSQRIDSSFYSIKLTVKPWLFLLNYSRNCRVFQEATTQSIVTSIFDELGFKGSYSVKSMPSTKREYCVQFNESDFEFITRLLAEEGVHYYFGKDSNSGTLYLQQADKSFAKTDAVKLDYASAPTGDNDILDTWQREHAFLSASLEIAGYDYNQSKLITSKAKKSKYTVSSNTKLTDYRYPTASPAGTFSDLASVGDIQRSQQDSSYHCVQATSPSVDICVGHFMTLASHSQSSEEGNYLVSCLDYEFGADGANSFCCKTSFSCIPEDQLFFPQQKEKPTLFGLQSAVVAGSKQGEPASDALGRVRIKFHWDAETGDKTSCWVRVAQGMAGSSYGMQFLPRAGQEVLVSFINGDPDQPVVVSSVYNSSNKPPYPTANTTQSGVKTKLAGETNELRFDDKKDNEAFYLHAAKDFTSEVVNDHQETVGGEMKLAVTKNIAQSVEKAFTLTAKEDISLTTNKSYALKADDAITAQGKSITITGSDTLTLKVGDSKIVMSSSKIELSSSQIAIAGDSKVSIDGGSLSQSGTSVSIKADGSFSGKAGSSMSLQANSSFTAKGTSSATIKGLNATLQGDVGATVKGTAKAEVSSSGQTAVKGGIVMVN</sequence>
<dbReference type="Pfam" id="PF22178">
    <property type="entry name" value="Gp5_trimer_C"/>
    <property type="match status" value="1"/>
</dbReference>
<protein>
    <submittedName>
        <fullName evidence="6">Type VI secretion system tip protein VgrG</fullName>
    </submittedName>
</protein>
<keyword evidence="3" id="KW-0964">Secreted</keyword>
<evidence type="ECO:0000256" key="2">
    <source>
        <dbReference type="ARBA" id="ARBA00005558"/>
    </source>
</evidence>
<evidence type="ECO:0000313" key="6">
    <source>
        <dbReference type="EMBL" id="PSW16147.1"/>
    </source>
</evidence>
<feature type="domain" description="Gp5/Type VI secretion system Vgr C-terminal trimerisation" evidence="5">
    <location>
        <begin position="472"/>
        <end position="559"/>
    </location>
</feature>
<dbReference type="AlphaFoldDB" id="A0A2T3NKW0"/>
<dbReference type="InterPro" id="IPR006531">
    <property type="entry name" value="Gp5/Vgr_OB"/>
</dbReference>
<reference evidence="6 7" key="1">
    <citation type="submission" date="2018-03" db="EMBL/GenBank/DDBJ databases">
        <title>Whole genome sequencing of Histamine producing bacteria.</title>
        <authorList>
            <person name="Butler K."/>
        </authorList>
    </citation>
    <scope>NUCLEOTIDE SEQUENCE [LARGE SCALE GENOMIC DNA]</scope>
    <source>
        <strain evidence="6 7">DSM 19138</strain>
    </source>
</reference>
<dbReference type="PANTHER" id="PTHR32305">
    <property type="match status" value="1"/>
</dbReference>
<evidence type="ECO:0000256" key="3">
    <source>
        <dbReference type="ARBA" id="ARBA00022525"/>
    </source>
</evidence>
<name>A0A2T3NKW0_9GAMM</name>
<dbReference type="Gene3D" id="4.10.220.110">
    <property type="match status" value="1"/>
</dbReference>
<dbReference type="Pfam" id="PF04717">
    <property type="entry name" value="Phage_base_V"/>
    <property type="match status" value="1"/>
</dbReference>
<comment type="caution">
    <text evidence="6">The sequence shown here is derived from an EMBL/GenBank/DDBJ whole genome shotgun (WGS) entry which is preliminary data.</text>
</comment>
<organism evidence="6 7">
    <name type="scientific">Photobacterium rosenbergii</name>
    <dbReference type="NCBI Taxonomy" id="294936"/>
    <lineage>
        <taxon>Bacteria</taxon>
        <taxon>Pseudomonadati</taxon>
        <taxon>Pseudomonadota</taxon>
        <taxon>Gammaproteobacteria</taxon>
        <taxon>Vibrionales</taxon>
        <taxon>Vibrionaceae</taxon>
        <taxon>Photobacterium</taxon>
    </lineage>
</organism>
<dbReference type="Gene3D" id="2.40.50.230">
    <property type="entry name" value="Gp5 N-terminal domain"/>
    <property type="match status" value="1"/>
</dbReference>
<dbReference type="Pfam" id="PF05954">
    <property type="entry name" value="Phage_GPD"/>
    <property type="match status" value="1"/>
</dbReference>
<dbReference type="InterPro" id="IPR006533">
    <property type="entry name" value="T6SS_Vgr_RhsGE"/>
</dbReference>
<dbReference type="InterPro" id="IPR017847">
    <property type="entry name" value="T6SS_RhsGE_Vgr_subset"/>
</dbReference>
<gene>
    <name evidence="6" type="ORF">C9J01_03845</name>
</gene>
<evidence type="ECO:0000313" key="7">
    <source>
        <dbReference type="Proteomes" id="UP000241346"/>
    </source>
</evidence>
<dbReference type="NCBIfam" id="TIGR01646">
    <property type="entry name" value="vgr_GE"/>
    <property type="match status" value="1"/>
</dbReference>
<accession>A0A2T3NKW0</accession>
<dbReference type="InterPro" id="IPR037026">
    <property type="entry name" value="Vgr_OB-fold_dom_sf"/>
</dbReference>
<dbReference type="RefSeq" id="WP_107296769.1">
    <property type="nucleotide sequence ID" value="NZ_PYMB01000001.1"/>
</dbReference>
<dbReference type="EMBL" id="PYMB01000001">
    <property type="protein sequence ID" value="PSW16147.1"/>
    <property type="molecule type" value="Genomic_DNA"/>
</dbReference>
<dbReference type="PANTHER" id="PTHR32305:SF15">
    <property type="entry name" value="PROTEIN RHSA-RELATED"/>
    <property type="match status" value="1"/>
</dbReference>
<dbReference type="InterPro" id="IPR050708">
    <property type="entry name" value="T6SS_VgrG/RHS"/>
</dbReference>
<dbReference type="OrthoDB" id="9762420at2"/>